<dbReference type="Pfam" id="PF14354">
    <property type="entry name" value="Lar_restr_allev"/>
    <property type="match status" value="1"/>
</dbReference>
<reference evidence="1" key="1">
    <citation type="journal article" date="2021" name="Proc. Natl. Acad. Sci. U.S.A.">
        <title>A Catalog of Tens of Thousands of Viruses from Human Metagenomes Reveals Hidden Associations with Chronic Diseases.</title>
        <authorList>
            <person name="Tisza M.J."/>
            <person name="Buck C.B."/>
        </authorList>
    </citation>
    <scope>NUCLEOTIDE SEQUENCE</scope>
    <source>
        <strain evidence="1">CtGa111</strain>
    </source>
</reference>
<accession>A0A8S5VD24</accession>
<name>A0A8S5VD24_9CAUD</name>
<proteinExistence type="predicted"/>
<evidence type="ECO:0000313" key="1">
    <source>
        <dbReference type="EMBL" id="DAG04681.1"/>
    </source>
</evidence>
<protein>
    <submittedName>
        <fullName evidence="1">Restriction alleviation protein</fullName>
    </submittedName>
</protein>
<sequence>MVEMDNLKPCPFCGGEVAIAEGGYRQTRWMYVTRGNKENRCNCYVIMESKTYNFDSSEKDKEKIKADLIEAWNKRIYKS</sequence>
<dbReference type="EMBL" id="BK016245">
    <property type="protein sequence ID" value="DAG04681.1"/>
    <property type="molecule type" value="Genomic_DNA"/>
</dbReference>
<organism evidence="1">
    <name type="scientific">Siphoviridae sp. ctGa111</name>
    <dbReference type="NCBI Taxonomy" id="2825413"/>
    <lineage>
        <taxon>Viruses</taxon>
        <taxon>Duplodnaviria</taxon>
        <taxon>Heunggongvirae</taxon>
        <taxon>Uroviricota</taxon>
        <taxon>Caudoviricetes</taxon>
    </lineage>
</organism>